<proteinExistence type="predicted"/>
<dbReference type="OrthoDB" id="573320at2"/>
<dbReference type="AlphaFoldDB" id="K9ZE37"/>
<evidence type="ECO:0000313" key="2">
    <source>
        <dbReference type="Proteomes" id="UP000010474"/>
    </source>
</evidence>
<organism evidence="1 2">
    <name type="scientific">Anabaena cylindrica (strain ATCC 27899 / PCC 7122)</name>
    <dbReference type="NCBI Taxonomy" id="272123"/>
    <lineage>
        <taxon>Bacteria</taxon>
        <taxon>Bacillati</taxon>
        <taxon>Cyanobacteriota</taxon>
        <taxon>Cyanophyceae</taxon>
        <taxon>Nostocales</taxon>
        <taxon>Nostocaceae</taxon>
        <taxon>Anabaena</taxon>
    </lineage>
</organism>
<accession>K9ZE37</accession>
<evidence type="ECO:0000313" key="1">
    <source>
        <dbReference type="EMBL" id="AFZ56852.1"/>
    </source>
</evidence>
<dbReference type="KEGG" id="acy:Anacy_1330"/>
<dbReference type="Proteomes" id="UP000010474">
    <property type="component" value="Chromosome"/>
</dbReference>
<protein>
    <submittedName>
        <fullName evidence="1">Uncharacterized protein</fullName>
    </submittedName>
</protein>
<keyword evidence="2" id="KW-1185">Reference proteome</keyword>
<gene>
    <name evidence="1" type="ordered locus">Anacy_1330</name>
</gene>
<dbReference type="HOGENOM" id="CLU_2566338_0_0_3"/>
<reference evidence="2" key="1">
    <citation type="journal article" date="2013" name="Proc. Natl. Acad. Sci. U.S.A.">
        <title>Improving the coverage of the cyanobacterial phylum using diversity-driven genome sequencing.</title>
        <authorList>
            <person name="Shih P.M."/>
            <person name="Wu D."/>
            <person name="Latifi A."/>
            <person name="Axen S.D."/>
            <person name="Fewer D.P."/>
            <person name="Talla E."/>
            <person name="Calteau A."/>
            <person name="Cai F."/>
            <person name="Tandeau de Marsac N."/>
            <person name="Rippka R."/>
            <person name="Herdman M."/>
            <person name="Sivonen K."/>
            <person name="Coursin T."/>
            <person name="Laurent T."/>
            <person name="Goodwin L."/>
            <person name="Nolan M."/>
            <person name="Davenport K.W."/>
            <person name="Han C.S."/>
            <person name="Rubin E.M."/>
            <person name="Eisen J.A."/>
            <person name="Woyke T."/>
            <person name="Gugger M."/>
            <person name="Kerfeld C.A."/>
        </authorList>
    </citation>
    <scope>NUCLEOTIDE SEQUENCE [LARGE SCALE GENOMIC DNA]</scope>
    <source>
        <strain evidence="2">ATCC 27899 / PCC 7122</strain>
    </source>
</reference>
<dbReference type="EMBL" id="CP003659">
    <property type="protein sequence ID" value="AFZ56852.1"/>
    <property type="molecule type" value="Genomic_DNA"/>
</dbReference>
<name>K9ZE37_ANACC</name>
<sequence length="81" mass="9230">MTSQLQQAINIAQNLSLVEQLELLKILSISIQKTHSLEVQTQNDIKDDTDFSSESFRKSWQQAVTGQTLPISQLWEDINVD</sequence>
<dbReference type="RefSeq" id="WP_015213504.1">
    <property type="nucleotide sequence ID" value="NC_019771.1"/>
</dbReference>
<dbReference type="STRING" id="272123.Anacy_1330"/>
<dbReference type="eggNOG" id="ENOG50345IW">
    <property type="taxonomic scope" value="Bacteria"/>
</dbReference>
<dbReference type="PATRIC" id="fig|272123.3.peg.1456"/>